<reference evidence="2 3" key="2">
    <citation type="submission" date="2008-10" db="EMBL/GenBank/DDBJ databases">
        <authorList>
            <person name="Fulton L."/>
            <person name="Clifton S."/>
            <person name="Fulton B."/>
            <person name="Xu J."/>
            <person name="Minx P."/>
            <person name="Pepin K.H."/>
            <person name="Johnson M."/>
            <person name="Thiruvilangam P."/>
            <person name="Bhonagiri V."/>
            <person name="Nash W.E."/>
            <person name="Mardis E.R."/>
            <person name="Wilson R.K."/>
        </authorList>
    </citation>
    <scope>NUCLEOTIDE SEQUENCE [LARGE SCALE GENOMIC DNA]</scope>
    <source>
        <strain evidence="2 3">DSM 13279</strain>
    </source>
</reference>
<evidence type="ECO:0000313" key="3">
    <source>
        <dbReference type="Proteomes" id="UP000003560"/>
    </source>
</evidence>
<sequence length="122" mass="14097">MARLYVSKLDKDMREQIEGACYTEMELEGIRGILQRTIDARMKAARGVIAMFVVMDLFVLWTEVFVRTNPSVETAVISLGALVAMEVFIWWFVWELQIGILKRGFNRAADQGYPQLPHCRLR</sequence>
<keyword evidence="1" id="KW-0472">Membrane</keyword>
<keyword evidence="3" id="KW-1185">Reference proteome</keyword>
<keyword evidence="1" id="KW-1133">Transmembrane helix</keyword>
<comment type="caution">
    <text evidence="2">The sequence shown here is derived from an EMBL/GenBank/DDBJ whole genome shotgun (WGS) entry which is preliminary data.</text>
</comment>
<feature type="transmembrane region" description="Helical" evidence="1">
    <location>
        <begin position="44"/>
        <end position="62"/>
    </location>
</feature>
<evidence type="ECO:0000313" key="2">
    <source>
        <dbReference type="EMBL" id="EEA90441.1"/>
    </source>
</evidence>
<accession>B6GBA1</accession>
<protein>
    <submittedName>
        <fullName evidence="2">Uncharacterized protein</fullName>
    </submittedName>
</protein>
<proteinExistence type="predicted"/>
<reference evidence="2 3" key="1">
    <citation type="submission" date="2008-10" db="EMBL/GenBank/DDBJ databases">
        <title>Draft genome sequence of Collinsella stercoris (DSM 13279).</title>
        <authorList>
            <person name="Sudarsanam P."/>
            <person name="Ley R."/>
            <person name="Guruge J."/>
            <person name="Turnbaugh P.J."/>
            <person name="Mahowald M."/>
            <person name="Liep D."/>
            <person name="Gordon J."/>
        </authorList>
    </citation>
    <scope>NUCLEOTIDE SEQUENCE [LARGE SCALE GENOMIC DNA]</scope>
    <source>
        <strain evidence="2 3">DSM 13279</strain>
    </source>
</reference>
<dbReference type="OrthoDB" id="3182342at2"/>
<dbReference type="HOGENOM" id="CLU_2022779_0_0_11"/>
<dbReference type="GeneID" id="98003116"/>
<organism evidence="2 3">
    <name type="scientific">Collinsella stercoris DSM 13279</name>
    <dbReference type="NCBI Taxonomy" id="445975"/>
    <lineage>
        <taxon>Bacteria</taxon>
        <taxon>Bacillati</taxon>
        <taxon>Actinomycetota</taxon>
        <taxon>Coriobacteriia</taxon>
        <taxon>Coriobacteriales</taxon>
        <taxon>Coriobacteriaceae</taxon>
        <taxon>Collinsella</taxon>
    </lineage>
</organism>
<dbReference type="RefSeq" id="WP_006721004.1">
    <property type="nucleotide sequence ID" value="NZ_CP085935.1"/>
</dbReference>
<keyword evidence="1" id="KW-0812">Transmembrane</keyword>
<gene>
    <name evidence="2" type="ORF">COLSTE_01360</name>
</gene>
<dbReference type="AlphaFoldDB" id="B6GBA1"/>
<dbReference type="Proteomes" id="UP000003560">
    <property type="component" value="Unassembled WGS sequence"/>
</dbReference>
<evidence type="ECO:0000256" key="1">
    <source>
        <dbReference type="SAM" id="Phobius"/>
    </source>
</evidence>
<feature type="transmembrane region" description="Helical" evidence="1">
    <location>
        <begin position="74"/>
        <end position="93"/>
    </location>
</feature>
<dbReference type="EMBL" id="ABXJ01000071">
    <property type="protein sequence ID" value="EEA90441.1"/>
    <property type="molecule type" value="Genomic_DNA"/>
</dbReference>
<name>B6GBA1_9ACTN</name>